<dbReference type="GO" id="GO:0071949">
    <property type="term" value="F:FAD binding"/>
    <property type="evidence" value="ECO:0007669"/>
    <property type="project" value="InterPro"/>
</dbReference>
<dbReference type="PIRSF" id="PIRSF000136">
    <property type="entry name" value="LGO_GLO"/>
    <property type="match status" value="1"/>
</dbReference>
<dbReference type="Gene3D" id="3.30.465.10">
    <property type="match status" value="1"/>
</dbReference>
<dbReference type="AlphaFoldDB" id="A0A0S2M378"/>
<protein>
    <submittedName>
        <fullName evidence="3">FAD-binding protein</fullName>
    </submittedName>
</protein>
<dbReference type="GO" id="GO:0003885">
    <property type="term" value="F:D-arabinono-1,4-lactone oxidase activity"/>
    <property type="evidence" value="ECO:0007669"/>
    <property type="project" value="InterPro"/>
</dbReference>
<dbReference type="Proteomes" id="UP000059574">
    <property type="component" value="Chromosome"/>
</dbReference>
<dbReference type="InterPro" id="IPR036318">
    <property type="entry name" value="FAD-bd_PCMH-like_sf"/>
</dbReference>
<dbReference type="SUPFAM" id="SSF56176">
    <property type="entry name" value="FAD-binding/transporter-associated domain-like"/>
    <property type="match status" value="1"/>
</dbReference>
<dbReference type="InterPro" id="IPR006094">
    <property type="entry name" value="Oxid_FAD_bind_N"/>
</dbReference>
<dbReference type="EMBL" id="CP013200">
    <property type="protein sequence ID" value="ALO68054.1"/>
    <property type="molecule type" value="Genomic_DNA"/>
</dbReference>
<dbReference type="Pfam" id="PF04030">
    <property type="entry name" value="ALO"/>
    <property type="match status" value="1"/>
</dbReference>
<dbReference type="OrthoDB" id="9800184at2"/>
<dbReference type="InterPro" id="IPR007173">
    <property type="entry name" value="ALO_C"/>
</dbReference>
<dbReference type="InterPro" id="IPR010031">
    <property type="entry name" value="FAD_lactone_oxidase-like"/>
</dbReference>
<accession>A0A0S2M378</accession>
<keyword evidence="1" id="KW-0560">Oxidoreductase</keyword>
<dbReference type="GO" id="GO:0016020">
    <property type="term" value="C:membrane"/>
    <property type="evidence" value="ECO:0007669"/>
    <property type="project" value="InterPro"/>
</dbReference>
<dbReference type="InterPro" id="IPR016166">
    <property type="entry name" value="FAD-bd_PCMH"/>
</dbReference>
<dbReference type="PANTHER" id="PTHR43762:SF1">
    <property type="entry name" value="D-ARABINONO-1,4-LACTONE OXIDASE"/>
    <property type="match status" value="1"/>
</dbReference>
<name>A0A0S2M378_9MICC</name>
<gene>
    <name evidence="3" type="ORF">AS189_18135</name>
</gene>
<dbReference type="Pfam" id="PF01565">
    <property type="entry name" value="FAD_binding_4"/>
    <property type="match status" value="1"/>
</dbReference>
<dbReference type="InterPro" id="IPR016167">
    <property type="entry name" value="FAD-bd_PCMH_sub1"/>
</dbReference>
<dbReference type="Gene3D" id="3.30.70.2520">
    <property type="match status" value="1"/>
</dbReference>
<evidence type="ECO:0000313" key="3">
    <source>
        <dbReference type="EMBL" id="ALO68054.1"/>
    </source>
</evidence>
<evidence type="ECO:0000256" key="1">
    <source>
        <dbReference type="ARBA" id="ARBA00023002"/>
    </source>
</evidence>
<dbReference type="GO" id="GO:0080049">
    <property type="term" value="F:L-gulono-1,4-lactone dehydrogenase activity"/>
    <property type="evidence" value="ECO:0007669"/>
    <property type="project" value="TreeGrafter"/>
</dbReference>
<evidence type="ECO:0000313" key="4">
    <source>
        <dbReference type="Proteomes" id="UP000059574"/>
    </source>
</evidence>
<proteinExistence type="predicted"/>
<dbReference type="InterPro" id="IPR016171">
    <property type="entry name" value="Vanillyl_alc_oxidase_C-sub2"/>
</dbReference>
<dbReference type="Gene3D" id="3.30.70.2530">
    <property type="match status" value="1"/>
</dbReference>
<feature type="domain" description="FAD-binding PCMH-type" evidence="2">
    <location>
        <begin position="18"/>
        <end position="184"/>
    </location>
</feature>
<dbReference type="Gene3D" id="1.10.45.10">
    <property type="entry name" value="Vanillyl-alcohol Oxidase, Chain A, domain 4"/>
    <property type="match status" value="1"/>
</dbReference>
<sequence>MTLQQTPVNAPESNWAGNHHYRATVIHHPESEAQVQALVRGASSVQALGSRHSFNAIADTDGIQICLDKLPVAVRIDPEAMTVTVGGGSTYGALAVELAAHGFGLANLASLPHISVAGAIATATHGSGDDNANLAADVVGLRLVDGTGEVRSVSRAETGDFPGYVVGLGALGIVTEVTLSIVPAYSVAQHVYLGLDWDAVLADYDAVTGRAYSVSLFTDWSGESVGQAWFKQKIGDGRTSDYPAELLGGTAATDGVHPLPGVSAVNCTQQLGVAGPWQDRLSHFRMEFMPSAGEEIQTEYLIDRAHAVPAIQALRALSAVITPLLQVGEIRSIAADDLWLSTAQGRDSVAFHFTWFRDQAAVEAVVKVVEEALAPFDARPHWGKVFDADASSLAPLYPRFDDFKALAQRLDPEGKFRNEFLQRVVFGA</sequence>
<dbReference type="PANTHER" id="PTHR43762">
    <property type="entry name" value="L-GULONOLACTONE OXIDASE"/>
    <property type="match status" value="1"/>
</dbReference>
<dbReference type="RefSeq" id="WP_062292131.1">
    <property type="nucleotide sequence ID" value="NZ_CP013200.1"/>
</dbReference>
<reference evidence="3 4" key="2">
    <citation type="journal article" date="2016" name="J. Biotechnol.">
        <title>Complete genome sequence of Arthrobacter alpinus ERGS4:06, a yellow pigmented bacterium tolerant to cold and radiations isolated from Sikkim Himalaya.</title>
        <authorList>
            <person name="Kumar R."/>
            <person name="Singh D."/>
            <person name="Swarnkar M.K."/>
            <person name="Singh A.K."/>
            <person name="Kumar S."/>
        </authorList>
    </citation>
    <scope>NUCLEOTIDE SEQUENCE [LARGE SCALE GENOMIC DNA]</scope>
    <source>
        <strain evidence="3 4">ERGS4:06</strain>
    </source>
</reference>
<organism evidence="3 4">
    <name type="scientific">Arthrobacter alpinus</name>
    <dbReference type="NCBI Taxonomy" id="656366"/>
    <lineage>
        <taxon>Bacteria</taxon>
        <taxon>Bacillati</taxon>
        <taxon>Actinomycetota</taxon>
        <taxon>Actinomycetes</taxon>
        <taxon>Micrococcales</taxon>
        <taxon>Micrococcaceae</taxon>
        <taxon>Arthrobacter</taxon>
    </lineage>
</organism>
<reference evidence="4" key="1">
    <citation type="submission" date="2015-11" db="EMBL/GenBank/DDBJ databases">
        <authorList>
            <person name="Kumar R."/>
            <person name="Singh D."/>
            <person name="Swarnkar M.K."/>
            <person name="Singh A.K."/>
            <person name="Kumar S."/>
        </authorList>
    </citation>
    <scope>NUCLEOTIDE SEQUENCE [LARGE SCALE GENOMIC DNA]</scope>
    <source>
        <strain evidence="4">ERGS4:06</strain>
    </source>
</reference>
<dbReference type="InterPro" id="IPR016169">
    <property type="entry name" value="FAD-bd_PCMH_sub2"/>
</dbReference>
<evidence type="ECO:0000259" key="2">
    <source>
        <dbReference type="PROSITE" id="PS51387"/>
    </source>
</evidence>
<dbReference type="Gene3D" id="3.30.43.10">
    <property type="entry name" value="Uridine Diphospho-n-acetylenolpyruvylglucosamine Reductase, domain 2"/>
    <property type="match status" value="1"/>
</dbReference>
<dbReference type="PROSITE" id="PS51387">
    <property type="entry name" value="FAD_PCMH"/>
    <property type="match status" value="1"/>
</dbReference>